<sequence>MPKTTPCLWFDTQAEEAAQFYASIFPSSTIVDVTHYGPGAPRPEGMVMTVTFVLDGQEYVALNGGPEFTFSEAISFQVSCTSQAEVDEYWSRLTDGGEEGPCGWLKDRYGLSWQIVPTALRELLTDPDPGRSQRAMRAMLQMKKIDVTELRRAADQA</sequence>
<keyword evidence="2" id="KW-0830">Ubiquinone</keyword>
<gene>
    <name evidence="2" type="ORF">FDG2_4988</name>
</gene>
<dbReference type="Gene3D" id="3.10.180.10">
    <property type="entry name" value="2,3-Dihydroxybiphenyl 1,2-Dioxygenase, domain 1"/>
    <property type="match status" value="1"/>
</dbReference>
<dbReference type="InterPro" id="IPR028973">
    <property type="entry name" value="PhnB-like"/>
</dbReference>
<proteinExistence type="predicted"/>
<keyword evidence="3" id="KW-1185">Reference proteome</keyword>
<dbReference type="CDD" id="cd06588">
    <property type="entry name" value="PhnB_like"/>
    <property type="match status" value="1"/>
</dbReference>
<dbReference type="SUPFAM" id="SSF54593">
    <property type="entry name" value="Glyoxalase/Bleomycin resistance protein/Dihydroxybiphenyl dioxygenase"/>
    <property type="match status" value="1"/>
</dbReference>
<feature type="domain" description="PhnB-like" evidence="1">
    <location>
        <begin position="3"/>
        <end position="116"/>
    </location>
</feature>
<protein>
    <submittedName>
        <fullName evidence="2">3-demethylubiquinone-9 3-methyltransferase</fullName>
    </submittedName>
</protein>
<dbReference type="AlphaFoldDB" id="A0A1C3P9V3"/>
<keyword evidence="2" id="KW-0489">Methyltransferase</keyword>
<evidence type="ECO:0000259" key="1">
    <source>
        <dbReference type="Pfam" id="PF06983"/>
    </source>
</evidence>
<dbReference type="GO" id="GO:0008168">
    <property type="term" value="F:methyltransferase activity"/>
    <property type="evidence" value="ECO:0007669"/>
    <property type="project" value="UniProtKB-KW"/>
</dbReference>
<dbReference type="InterPro" id="IPR029068">
    <property type="entry name" value="Glyas_Bleomycin-R_OHBP_Dase"/>
</dbReference>
<evidence type="ECO:0000313" key="3">
    <source>
        <dbReference type="Proteomes" id="UP000199013"/>
    </source>
</evidence>
<accession>A0A1C3P9V3</accession>
<dbReference type="PANTHER" id="PTHR33990">
    <property type="entry name" value="PROTEIN YJDN-RELATED"/>
    <property type="match status" value="1"/>
</dbReference>
<dbReference type="PANTHER" id="PTHR33990:SF2">
    <property type="entry name" value="PHNB-LIKE DOMAIN-CONTAINING PROTEIN"/>
    <property type="match status" value="1"/>
</dbReference>
<dbReference type="EMBL" id="FLUV01002104">
    <property type="protein sequence ID" value="SBW26624.1"/>
    <property type="molecule type" value="Genomic_DNA"/>
</dbReference>
<reference evidence="3" key="1">
    <citation type="submission" date="2016-02" db="EMBL/GenBank/DDBJ databases">
        <authorList>
            <person name="Wibberg D."/>
        </authorList>
    </citation>
    <scope>NUCLEOTIDE SEQUENCE [LARGE SCALE GENOMIC DNA]</scope>
</reference>
<dbReference type="GO" id="GO:0032259">
    <property type="term" value="P:methylation"/>
    <property type="evidence" value="ECO:0007669"/>
    <property type="project" value="UniProtKB-KW"/>
</dbReference>
<organism evidence="2 3">
    <name type="scientific">Candidatus Protofrankia californiensis</name>
    <dbReference type="NCBI Taxonomy" id="1839754"/>
    <lineage>
        <taxon>Bacteria</taxon>
        <taxon>Bacillati</taxon>
        <taxon>Actinomycetota</taxon>
        <taxon>Actinomycetes</taxon>
        <taxon>Frankiales</taxon>
        <taxon>Frankiaceae</taxon>
        <taxon>Protofrankia</taxon>
    </lineage>
</organism>
<dbReference type="Proteomes" id="UP000199013">
    <property type="component" value="Unassembled WGS sequence"/>
</dbReference>
<dbReference type="Pfam" id="PF06983">
    <property type="entry name" value="3-dmu-9_3-mt"/>
    <property type="match status" value="1"/>
</dbReference>
<keyword evidence="2" id="KW-0808">Transferase</keyword>
<name>A0A1C3P9V3_9ACTN</name>
<dbReference type="InterPro" id="IPR009725">
    <property type="entry name" value="3_dmu_93_MTrfase"/>
</dbReference>
<dbReference type="PIRSF" id="PIRSF021700">
    <property type="entry name" value="3_dmu_93_MTrfase"/>
    <property type="match status" value="1"/>
</dbReference>
<evidence type="ECO:0000313" key="2">
    <source>
        <dbReference type="EMBL" id="SBW26624.1"/>
    </source>
</evidence>